<dbReference type="PRINTS" id="PR00394">
    <property type="entry name" value="RHSPROTEIN"/>
</dbReference>
<keyword evidence="5" id="KW-1185">Reference proteome</keyword>
<dbReference type="InterPro" id="IPR050708">
    <property type="entry name" value="T6SS_VgrG/RHS"/>
</dbReference>
<dbReference type="NCBIfam" id="TIGR01643">
    <property type="entry name" value="YD_repeat_2x"/>
    <property type="match status" value="6"/>
</dbReference>
<dbReference type="InterPro" id="IPR006530">
    <property type="entry name" value="YD"/>
</dbReference>
<reference evidence="5" key="1">
    <citation type="journal article" date="2019" name="Int. J. Syst. Evol. Microbiol.">
        <title>The Global Catalogue of Microorganisms (GCM) 10K type strain sequencing project: providing services to taxonomists for standard genome sequencing and annotation.</title>
        <authorList>
            <consortium name="The Broad Institute Genomics Platform"/>
            <consortium name="The Broad Institute Genome Sequencing Center for Infectious Disease"/>
            <person name="Wu L."/>
            <person name="Ma J."/>
        </authorList>
    </citation>
    <scope>NUCLEOTIDE SEQUENCE [LARGE SCALE GENOMIC DNA]</scope>
    <source>
        <strain evidence="5">NBRC 111980</strain>
    </source>
</reference>
<dbReference type="Pfam" id="PF05593">
    <property type="entry name" value="RHS_repeat"/>
    <property type="match status" value="1"/>
</dbReference>
<feature type="domain" description="Teneurin-like YD-shell" evidence="3">
    <location>
        <begin position="1006"/>
        <end position="1256"/>
    </location>
</feature>
<dbReference type="Gene3D" id="2.180.10.10">
    <property type="entry name" value="RHS repeat-associated core"/>
    <property type="match status" value="2"/>
</dbReference>
<feature type="domain" description="Teneurin-like YD-shell" evidence="3">
    <location>
        <begin position="687"/>
        <end position="842"/>
    </location>
</feature>
<dbReference type="InterPro" id="IPR056823">
    <property type="entry name" value="TEN-like_YD-shell"/>
</dbReference>
<dbReference type="InterPro" id="IPR022385">
    <property type="entry name" value="Rhs_assc_core"/>
</dbReference>
<dbReference type="Gene3D" id="3.90.930.1">
    <property type="match status" value="1"/>
</dbReference>
<dbReference type="PANTHER" id="PTHR32305">
    <property type="match status" value="1"/>
</dbReference>
<dbReference type="Proteomes" id="UP001156670">
    <property type="component" value="Unassembled WGS sequence"/>
</dbReference>
<evidence type="ECO:0000313" key="5">
    <source>
        <dbReference type="Proteomes" id="UP001156670"/>
    </source>
</evidence>
<gene>
    <name evidence="4" type="ORF">GCM10007901_04870</name>
</gene>
<evidence type="ECO:0000256" key="1">
    <source>
        <dbReference type="ARBA" id="ARBA00022737"/>
    </source>
</evidence>
<proteinExistence type="predicted"/>
<dbReference type="PANTHER" id="PTHR32305:SF15">
    <property type="entry name" value="PROTEIN RHSA-RELATED"/>
    <property type="match status" value="1"/>
</dbReference>
<keyword evidence="1" id="KW-0677">Repeat</keyword>
<dbReference type="Pfam" id="PF25023">
    <property type="entry name" value="TEN_YD-shell"/>
    <property type="match status" value="2"/>
</dbReference>
<evidence type="ECO:0000256" key="2">
    <source>
        <dbReference type="SAM" id="MobiDB-lite"/>
    </source>
</evidence>
<organism evidence="4 5">
    <name type="scientific">Dyella acidisoli</name>
    <dbReference type="NCBI Taxonomy" id="1867834"/>
    <lineage>
        <taxon>Bacteria</taxon>
        <taxon>Pseudomonadati</taxon>
        <taxon>Pseudomonadota</taxon>
        <taxon>Gammaproteobacteria</taxon>
        <taxon>Lysobacterales</taxon>
        <taxon>Rhodanobacteraceae</taxon>
        <taxon>Dyella</taxon>
    </lineage>
</organism>
<accession>A0ABQ5XIU1</accession>
<dbReference type="EMBL" id="BSOB01000005">
    <property type="protein sequence ID" value="GLQ91537.1"/>
    <property type="molecule type" value="Genomic_DNA"/>
</dbReference>
<sequence>MMRVERIKIAAAEADSSASNGAWFARHRGLLSAAVAAMVLLQAAPLTVAAQDTKNQSTIYVHASYMDLFDATGGPASLSYSPPQNPFGSLPPIAKGLAFSPKRPFSPQSAAPSTDCKKNPNGGGDKKADPVLLSSGSKIETFPLFQTPGEMGLKFVLYHNSGNVAPWTSNLDYMLDTTCHYQSLAEGATVTNCSQVTLHRPDGSMVAFSGGANNTSYPIMGNGVQVLTRDPSSGNYTLRDDDGSTQVYASSGAIQLIVDASGIGWVFTYSGGLLASVTHTNGQSIRFTYVPSANGGAPTVTVIDPAGNAYNYTGTESPANYTLNDVVSSISFPGSPATTLSFKGTSGGIFGEMDYNGTPYAYTTYDTTVLSVNNGTPNFGPYWGWATSTYYADGSGKNTIAYSTDSAGHLVATVTNPLGHVTTNTYAGVNGLLSTISDGATTTCGPTAHTRTYDSNGNLSQTVDNNGNVHTYNYAANGQLQTETEAAGTSLARKTDYVWDPTATLNRPLSVTVEGVRKTTYTYNAQNRIASVSVTNLSANGSAGQTLTTSYQYALYGNGLVQTMTVTKPSPNGSDTDTYRYDGLGNVTSISNGLGQTTSYGNYNGLGEPGAVTGPNGDTVNYTYDARGRVWTKTTHPNGGSATWTYGYDGFGLLSSLSGPDGQVTTWNRDQVMQVKSITHNDKDGTSTESFQYDANGDVTQHTIARGTTTTLIQNVIYDGLGRVYQRLGQHGQSLTYVYDGNGNVASVTNAAGHVTSHQYDALDRATRTVESGGASPSVGSTAQASATISYMHDAGNQLTSVTDPRGLITGYVYDGLGQLWQQTSPDTGTTSYNYDGNGRRTSMTRANGVLTTYAYDAIGRTTGISAGGQSQTFTYDSCANGLGRLCSAANAGGHVGYGYTPEGWVSNRSFTVGGASYSLGYGYNATGDVAAVIYPDGNQAIYNYTNGVVSSISLNIGGVGKTAASQITYQPQDSNMASWVGSNGLTTHLYYDTDGRFTGANVPAVLTYGIYYDNANRIAKKQDFISPVLTENFGYDEQSRLVSETGGAENESYQYDANGNRIAQTVNGTSMNLFYEGGSNRMINAGGVTFGYDAVGNTTTANGKSGWQFDPFNRMTSDSGNTYYIDPQGQRLMKSVSGTTTYFAPDESNHLIAENDAGVWVDYLWLNGRLIGRIHAGQVQDIHVDQLGRPEAMTDASQALAWRAMNFPFSRSVATNNAVPLNIGFPGQYFDAELNLWNNGYRDYFYWVGRYLESDPIGLGGGINTYAYVDGGPINLIDPSGLGGFGLNAGGSAQAGVVHGGAMQANSGAGLFWGNGLNAGWYTASGSFAGRGNFDYHMPGNQDMSGYTPDNGYSTMAIGASAGLGAGIWGTNANSAEQLLGPFDTSTLNFAFLSFQWAEADGTWVWSVGFSKGLGFDFNRYQVVTTAAGTFYRRKSICH</sequence>
<evidence type="ECO:0000313" key="4">
    <source>
        <dbReference type="EMBL" id="GLQ91537.1"/>
    </source>
</evidence>
<comment type="caution">
    <text evidence="4">The sequence shown here is derived from an EMBL/GenBank/DDBJ whole genome shotgun (WGS) entry which is preliminary data.</text>
</comment>
<name>A0ABQ5XIU1_9GAMM</name>
<dbReference type="NCBIfam" id="TIGR03696">
    <property type="entry name" value="Rhs_assc_core"/>
    <property type="match status" value="1"/>
</dbReference>
<protein>
    <recommendedName>
        <fullName evidence="3">Teneurin-like YD-shell domain-containing protein</fullName>
    </recommendedName>
</protein>
<feature type="region of interest" description="Disordered" evidence="2">
    <location>
        <begin position="103"/>
        <end position="131"/>
    </location>
</feature>
<dbReference type="InterPro" id="IPR031325">
    <property type="entry name" value="RHS_repeat"/>
</dbReference>
<evidence type="ECO:0000259" key="3">
    <source>
        <dbReference type="Pfam" id="PF25023"/>
    </source>
</evidence>